<dbReference type="Proteomes" id="UP000015241">
    <property type="component" value="Unassembled WGS sequence"/>
</dbReference>
<accession>S8FHI3</accession>
<dbReference type="Pfam" id="PF03795">
    <property type="entry name" value="YCII"/>
    <property type="match status" value="1"/>
</dbReference>
<gene>
    <name evidence="2" type="ORF">FOMPIDRAFT_85976</name>
</gene>
<dbReference type="AlphaFoldDB" id="S8FHI3"/>
<evidence type="ECO:0000313" key="3">
    <source>
        <dbReference type="Proteomes" id="UP000015241"/>
    </source>
</evidence>
<name>S8FHI3_FOMSC</name>
<dbReference type="Gene3D" id="3.30.70.1060">
    <property type="entry name" value="Dimeric alpha+beta barrel"/>
    <property type="match status" value="1"/>
</dbReference>
<sequence length="115" mass="12850">MSEKRYFFAFTAPYKVDDAAAMQRRAELRAAHVQRLIGLWDDGTIQLGGPMLTEDSDPAGPPEAQKPEGSFIVFRAESAAKVREIIEGDLFYTEEIWVKEGIRINPILAQGPALR</sequence>
<dbReference type="OrthoDB" id="5519740at2759"/>
<evidence type="ECO:0000313" key="2">
    <source>
        <dbReference type="EMBL" id="EPT00871.1"/>
    </source>
</evidence>
<dbReference type="SUPFAM" id="SSF54909">
    <property type="entry name" value="Dimeric alpha+beta barrel"/>
    <property type="match status" value="1"/>
</dbReference>
<dbReference type="PANTHER" id="PTHR33606:SF3">
    <property type="entry name" value="PROTEIN YCII"/>
    <property type="match status" value="1"/>
</dbReference>
<dbReference type="InParanoid" id="S8FHI3"/>
<feature type="domain" description="YCII-related" evidence="1">
    <location>
        <begin position="14"/>
        <end position="96"/>
    </location>
</feature>
<dbReference type="PANTHER" id="PTHR33606">
    <property type="entry name" value="PROTEIN YCII"/>
    <property type="match status" value="1"/>
</dbReference>
<dbReference type="InterPro" id="IPR005545">
    <property type="entry name" value="YCII"/>
</dbReference>
<dbReference type="InterPro" id="IPR011008">
    <property type="entry name" value="Dimeric_a/b-barrel"/>
</dbReference>
<protein>
    <recommendedName>
        <fullName evidence="1">YCII-related domain-containing protein</fullName>
    </recommendedName>
</protein>
<dbReference type="HOGENOM" id="CLU_110355_2_1_1"/>
<dbReference type="EMBL" id="KE504146">
    <property type="protein sequence ID" value="EPT00871.1"/>
    <property type="molecule type" value="Genomic_DNA"/>
</dbReference>
<organism evidence="2 3">
    <name type="scientific">Fomitopsis schrenkii</name>
    <name type="common">Brown rot fungus</name>
    <dbReference type="NCBI Taxonomy" id="2126942"/>
    <lineage>
        <taxon>Eukaryota</taxon>
        <taxon>Fungi</taxon>
        <taxon>Dikarya</taxon>
        <taxon>Basidiomycota</taxon>
        <taxon>Agaricomycotina</taxon>
        <taxon>Agaricomycetes</taxon>
        <taxon>Polyporales</taxon>
        <taxon>Fomitopsis</taxon>
    </lineage>
</organism>
<dbReference type="InterPro" id="IPR051807">
    <property type="entry name" value="Sec-metab_biosynth-assoc"/>
</dbReference>
<reference evidence="2 3" key="1">
    <citation type="journal article" date="2012" name="Science">
        <title>The Paleozoic origin of enzymatic lignin decomposition reconstructed from 31 fungal genomes.</title>
        <authorList>
            <person name="Floudas D."/>
            <person name="Binder M."/>
            <person name="Riley R."/>
            <person name="Barry K."/>
            <person name="Blanchette R.A."/>
            <person name="Henrissat B."/>
            <person name="Martinez A.T."/>
            <person name="Otillar R."/>
            <person name="Spatafora J.W."/>
            <person name="Yadav J.S."/>
            <person name="Aerts A."/>
            <person name="Benoit I."/>
            <person name="Boyd A."/>
            <person name="Carlson A."/>
            <person name="Copeland A."/>
            <person name="Coutinho P.M."/>
            <person name="de Vries R.P."/>
            <person name="Ferreira P."/>
            <person name="Findley K."/>
            <person name="Foster B."/>
            <person name="Gaskell J."/>
            <person name="Glotzer D."/>
            <person name="Gorecki P."/>
            <person name="Heitman J."/>
            <person name="Hesse C."/>
            <person name="Hori C."/>
            <person name="Igarashi K."/>
            <person name="Jurgens J.A."/>
            <person name="Kallen N."/>
            <person name="Kersten P."/>
            <person name="Kohler A."/>
            <person name="Kuees U."/>
            <person name="Kumar T.K.A."/>
            <person name="Kuo A."/>
            <person name="LaButti K."/>
            <person name="Larrondo L.F."/>
            <person name="Lindquist E."/>
            <person name="Ling A."/>
            <person name="Lombard V."/>
            <person name="Lucas S."/>
            <person name="Lundell T."/>
            <person name="Martin R."/>
            <person name="McLaughlin D.J."/>
            <person name="Morgenstern I."/>
            <person name="Morin E."/>
            <person name="Murat C."/>
            <person name="Nagy L.G."/>
            <person name="Nolan M."/>
            <person name="Ohm R.A."/>
            <person name="Patyshakuliyeva A."/>
            <person name="Rokas A."/>
            <person name="Ruiz-Duenas F.J."/>
            <person name="Sabat G."/>
            <person name="Salamov A."/>
            <person name="Samejima M."/>
            <person name="Schmutz J."/>
            <person name="Slot J.C."/>
            <person name="St John F."/>
            <person name="Stenlid J."/>
            <person name="Sun H."/>
            <person name="Sun S."/>
            <person name="Syed K."/>
            <person name="Tsang A."/>
            <person name="Wiebenga A."/>
            <person name="Young D."/>
            <person name="Pisabarro A."/>
            <person name="Eastwood D.C."/>
            <person name="Martin F."/>
            <person name="Cullen D."/>
            <person name="Grigoriev I.V."/>
            <person name="Hibbett D.S."/>
        </authorList>
    </citation>
    <scope>NUCLEOTIDE SEQUENCE</scope>
    <source>
        <strain evidence="3">FP-58527</strain>
    </source>
</reference>
<evidence type="ECO:0000259" key="1">
    <source>
        <dbReference type="Pfam" id="PF03795"/>
    </source>
</evidence>
<proteinExistence type="predicted"/>
<keyword evidence="3" id="KW-1185">Reference proteome</keyword>